<reference evidence="3 4" key="1">
    <citation type="submission" date="2017-04" db="EMBL/GenBank/DDBJ databases">
        <authorList>
            <person name="Afonso C.L."/>
            <person name="Miller P.J."/>
            <person name="Scott M.A."/>
            <person name="Spackman E."/>
            <person name="Goraichik I."/>
            <person name="Dimitrov K.M."/>
            <person name="Suarez D.L."/>
            <person name="Swayne D.E."/>
        </authorList>
    </citation>
    <scope>NUCLEOTIDE SEQUENCE [LARGE SCALE GENOMIC DNA]</scope>
    <source>
        <strain evidence="3 4">A2P</strain>
    </source>
</reference>
<name>A0A1X7HP04_9PROT</name>
<evidence type="ECO:0000313" key="4">
    <source>
        <dbReference type="Proteomes" id="UP000192936"/>
    </source>
</evidence>
<proteinExistence type="predicted"/>
<organism evidence="3 4">
    <name type="scientific">Azospirillum oryzae</name>
    <dbReference type="NCBI Taxonomy" id="286727"/>
    <lineage>
        <taxon>Bacteria</taxon>
        <taxon>Pseudomonadati</taxon>
        <taxon>Pseudomonadota</taxon>
        <taxon>Alphaproteobacteria</taxon>
        <taxon>Rhodospirillales</taxon>
        <taxon>Azospirillaceae</taxon>
        <taxon>Azospirillum</taxon>
    </lineage>
</organism>
<feature type="domain" description="Beta-lactamase-related" evidence="2">
    <location>
        <begin position="23"/>
        <end position="377"/>
    </location>
</feature>
<dbReference type="STRING" id="286727.SAMN02982917_6960"/>
<evidence type="ECO:0000256" key="1">
    <source>
        <dbReference type="SAM" id="MobiDB-lite"/>
    </source>
</evidence>
<dbReference type="InterPro" id="IPR012338">
    <property type="entry name" value="Beta-lactam/transpept-like"/>
</dbReference>
<dbReference type="EMBL" id="FXAK01000009">
    <property type="protein sequence ID" value="SMF90085.1"/>
    <property type="molecule type" value="Genomic_DNA"/>
</dbReference>
<dbReference type="Gene3D" id="3.40.710.10">
    <property type="entry name" value="DD-peptidase/beta-lactamase superfamily"/>
    <property type="match status" value="1"/>
</dbReference>
<dbReference type="SUPFAM" id="SSF56601">
    <property type="entry name" value="beta-lactamase/transpeptidase-like"/>
    <property type="match status" value="1"/>
</dbReference>
<feature type="region of interest" description="Disordered" evidence="1">
    <location>
        <begin position="212"/>
        <end position="231"/>
    </location>
</feature>
<gene>
    <name evidence="3" type="ORF">SAMN02982917_6960</name>
</gene>
<dbReference type="Pfam" id="PF00144">
    <property type="entry name" value="Beta-lactamase"/>
    <property type="match status" value="1"/>
</dbReference>
<dbReference type="AlphaFoldDB" id="A0A1X7HP04"/>
<dbReference type="InterPro" id="IPR052907">
    <property type="entry name" value="Beta-lactamase/esterase"/>
</dbReference>
<protein>
    <submittedName>
        <fullName evidence="3">Beta-lactamase</fullName>
    </submittedName>
</protein>
<dbReference type="InterPro" id="IPR001466">
    <property type="entry name" value="Beta-lactam-related"/>
</dbReference>
<dbReference type="Proteomes" id="UP000192936">
    <property type="component" value="Unassembled WGS sequence"/>
</dbReference>
<evidence type="ECO:0000259" key="2">
    <source>
        <dbReference type="Pfam" id="PF00144"/>
    </source>
</evidence>
<dbReference type="PANTHER" id="PTHR43319">
    <property type="entry name" value="BETA-LACTAMASE-RELATED"/>
    <property type="match status" value="1"/>
</dbReference>
<evidence type="ECO:0000313" key="3">
    <source>
        <dbReference type="EMBL" id="SMF90085.1"/>
    </source>
</evidence>
<accession>A0A1X7HP04</accession>
<sequence length="394" mass="43378">MINLKGTWDPRFQRVCDALAGNIEAGKEVGASLYLNIDGEDVIDVWGGWRERARITPWTEDTLVNVFSGSKTITSLALLMLVDRGQLDVDAPVARYWPEFAQNGKGSVLVRHLMSHTAGLPAWEPPFTFEDAMNTEASTAKLAAQAPWWQPGARGSYHASTFGHLNAELFRRAAGRSLKEFIATEIAGPLEAEFHLGLADKDFDRVATIYPDDDPAPAPKPTAPLSEQTEDEIISTRTRAGSFSGTMGDPLLVFNSPEWRRTEFAGSSGHANARGLGRIISALSLDGEARGVTLLSPETIDLIFREQSNGIDAYYRRPIRWGIGYALAPLEKSEKGPLPFIRPSKRTCYWYGTGGAMAIADVERRITIGYAMNQCQSGRNQLNGVYYKAIYDCL</sequence>
<dbReference type="PANTHER" id="PTHR43319:SF3">
    <property type="entry name" value="BETA-LACTAMASE-RELATED DOMAIN-CONTAINING PROTEIN"/>
    <property type="match status" value="1"/>
</dbReference>